<comment type="subcellular location">
    <subcellularLocation>
        <location evidence="1">Membrane</location>
        <topology evidence="1">Multi-pass membrane protein</topology>
    </subcellularLocation>
</comment>
<evidence type="ECO:0000256" key="1">
    <source>
        <dbReference type="ARBA" id="ARBA00004141"/>
    </source>
</evidence>
<evidence type="ECO:0000256" key="2">
    <source>
        <dbReference type="ARBA" id="ARBA00022692"/>
    </source>
</evidence>
<evidence type="ECO:0000313" key="9">
    <source>
        <dbReference type="Proteomes" id="UP000018144"/>
    </source>
</evidence>
<feature type="region of interest" description="Disordered" evidence="6">
    <location>
        <begin position="1"/>
        <end position="102"/>
    </location>
</feature>
<evidence type="ECO:0000256" key="6">
    <source>
        <dbReference type="SAM" id="MobiDB-lite"/>
    </source>
</evidence>
<dbReference type="GO" id="GO:0000428">
    <property type="term" value="C:DNA-directed RNA polymerase complex"/>
    <property type="evidence" value="ECO:0007669"/>
    <property type="project" value="UniProtKB-KW"/>
</dbReference>
<feature type="region of interest" description="Disordered" evidence="6">
    <location>
        <begin position="771"/>
        <end position="826"/>
    </location>
</feature>
<keyword evidence="5" id="KW-0175">Coiled coil</keyword>
<accession>U4L5N9</accession>
<sequence>MDTLLNDWEPGSFMQPNRGATSGDGIRGNGNGDRNPNRGLTAADFELVPVKPSPSPKPSLRPNRINTSVTPAPTPSPVNDAGFSATAVPDQSPGKSPGLDPGFSATAVPNLNPGSEEGRNPFIQYHAVPSKTPNTQDKTFLVSNGTAGPPILAHRRKDKTRGNELTTNKYYKISINVAKRIEMVPLSLNLPVDKLWRSAPNLTIRQSDANFGSAEGRKLGELYGSEFTAELLNRAMSTVFTNCSSRLINPSTGELIIELCLDTLQPFENSRKDPSKITTPCGKRYIELEAPNVGYSYQVGFVKRLCISLRQNYRGKAWNFTILTHDGVDYPSWEEFERRLHSGSLWTVHAIMDPRRILVDFIRTQMMWNDFTQDLRSTIAELNSRAISRMDMPKAVDMLYRELHVLNDCELALASNMNVISTLRDTLYFSESELKQLGLPPNGNHVAMEIKNIYTELSHNMLFLQQLKQEVSTTIDMVFNTVQVDHGVLALKQGDLVYHQSESMKRLTYLTVFFLPATFVATIFGMNGPSTADPPLWLFFVVVVPISVVCFMVLYGLEYLTTFRNKLLDVFRFPWRKLPAQGKMASDMMEVNEMTESVSIPPSPTIFSQNPAIRMPQKAPDSPEYRPSSPQDTPHSPGYTPASPKVDFSSPSSAVLPSDPTWTSRRNQKSPDSAQKLPYLPPELLSEISNYTRHRPSPSKDQKVDDGELPGQPSKPFILQQQQQRQQQQYQLQQQQPIQQQQKQQQLIEQQRIQQQIQQLIERQRILQQQQQQNAFRPDEVTLPKDFNPGLTEPYRGVFGAPERLPGSYGSTDDQPSSPTASDISRRLGLVRQIRGGELPSSVAYIPPGAELFEPNTGNTNISQGPDFLFQKLRSTDGRSAEQIRAARRGARRHQALGNRPPSVTPQVGEGIVGADMAGEEAGSRSRSRVRNDSQTIPETTEAPIPGEPQADSSSAPPRQSSYTPPPAHHIQQKTDMSQILPEASTAM</sequence>
<dbReference type="OrthoDB" id="2830640at2759"/>
<dbReference type="InterPro" id="IPR045863">
    <property type="entry name" value="CorA_TM1_TM2"/>
</dbReference>
<dbReference type="SUPFAM" id="SSF144083">
    <property type="entry name" value="Magnesium transport protein CorA, transmembrane region"/>
    <property type="match status" value="1"/>
</dbReference>
<reference evidence="8 9" key="1">
    <citation type="journal article" date="2013" name="PLoS Genet.">
        <title>The genome and development-dependent transcriptomes of Pyronema confluens: a window into fungal evolution.</title>
        <authorList>
            <person name="Traeger S."/>
            <person name="Altegoer F."/>
            <person name="Freitag M."/>
            <person name="Gabaldon T."/>
            <person name="Kempken F."/>
            <person name="Kumar A."/>
            <person name="Marcet-Houben M."/>
            <person name="Poggeler S."/>
            <person name="Stajich J.E."/>
            <person name="Nowrousian M."/>
        </authorList>
    </citation>
    <scope>NUCLEOTIDE SEQUENCE [LARGE SCALE GENOMIC DNA]</scope>
    <source>
        <strain evidence="9">CBS 100304</strain>
        <tissue evidence="8">Vegetative mycelium</tissue>
    </source>
</reference>
<evidence type="ECO:0000256" key="3">
    <source>
        <dbReference type="ARBA" id="ARBA00022989"/>
    </source>
</evidence>
<evidence type="ECO:0000256" key="5">
    <source>
        <dbReference type="SAM" id="Coils"/>
    </source>
</evidence>
<feature type="compositionally biased region" description="Polar residues" evidence="6">
    <location>
        <begin position="649"/>
        <end position="673"/>
    </location>
</feature>
<feature type="region of interest" description="Disordered" evidence="6">
    <location>
        <begin position="888"/>
        <end position="988"/>
    </location>
</feature>
<keyword evidence="8" id="KW-0804">Transcription</keyword>
<dbReference type="AlphaFoldDB" id="U4L5N9"/>
<feature type="compositionally biased region" description="Polar residues" evidence="6">
    <location>
        <begin position="809"/>
        <end position="823"/>
    </location>
</feature>
<feature type="compositionally biased region" description="Polar residues" evidence="6">
    <location>
        <begin position="951"/>
        <end position="963"/>
    </location>
</feature>
<dbReference type="GO" id="GO:0046873">
    <property type="term" value="F:metal ion transmembrane transporter activity"/>
    <property type="evidence" value="ECO:0007669"/>
    <property type="project" value="InterPro"/>
</dbReference>
<evidence type="ECO:0000256" key="4">
    <source>
        <dbReference type="ARBA" id="ARBA00023136"/>
    </source>
</evidence>
<keyword evidence="3 7" id="KW-1133">Transmembrane helix</keyword>
<keyword evidence="8" id="KW-0240">DNA-directed RNA polymerase</keyword>
<feature type="region of interest" description="Disordered" evidence="6">
    <location>
        <begin position="595"/>
        <end position="732"/>
    </location>
</feature>
<name>U4L5N9_PYROM</name>
<proteinExistence type="predicted"/>
<protein>
    <submittedName>
        <fullName evidence="8">Similar to DNA-directed RNA polymerase II subunit RPB1 acc. no. P35074</fullName>
    </submittedName>
</protein>
<feature type="coiled-coil region" evidence="5">
    <location>
        <begin position="743"/>
        <end position="770"/>
    </location>
</feature>
<dbReference type="Pfam" id="PF01544">
    <property type="entry name" value="CorA"/>
    <property type="match status" value="1"/>
</dbReference>
<feature type="compositionally biased region" description="Low complexity" evidence="6">
    <location>
        <begin position="718"/>
        <end position="732"/>
    </location>
</feature>
<dbReference type="EMBL" id="HF935679">
    <property type="protein sequence ID" value="CCX12131.1"/>
    <property type="molecule type" value="Genomic_DNA"/>
</dbReference>
<keyword evidence="2 7" id="KW-0812">Transmembrane</keyword>
<feature type="compositionally biased region" description="Polar residues" evidence="6">
    <location>
        <begin position="595"/>
        <end position="611"/>
    </location>
</feature>
<keyword evidence="4 7" id="KW-0472">Membrane</keyword>
<dbReference type="STRING" id="1076935.U4L5N9"/>
<dbReference type="InterPro" id="IPR002523">
    <property type="entry name" value="MgTranspt_CorA/ZnTranspt_ZntB"/>
</dbReference>
<dbReference type="GO" id="GO:0016020">
    <property type="term" value="C:membrane"/>
    <property type="evidence" value="ECO:0007669"/>
    <property type="project" value="UniProtKB-SubCell"/>
</dbReference>
<dbReference type="Proteomes" id="UP000018144">
    <property type="component" value="Unassembled WGS sequence"/>
</dbReference>
<feature type="transmembrane region" description="Helical" evidence="7">
    <location>
        <begin position="536"/>
        <end position="557"/>
    </location>
</feature>
<feature type="transmembrane region" description="Helical" evidence="7">
    <location>
        <begin position="507"/>
        <end position="524"/>
    </location>
</feature>
<keyword evidence="9" id="KW-1185">Reference proteome</keyword>
<dbReference type="Gene3D" id="1.20.58.340">
    <property type="entry name" value="Magnesium transport protein CorA, transmembrane region"/>
    <property type="match status" value="1"/>
</dbReference>
<evidence type="ECO:0000256" key="7">
    <source>
        <dbReference type="SAM" id="Phobius"/>
    </source>
</evidence>
<gene>
    <name evidence="8" type="ORF">PCON_11725</name>
</gene>
<organism evidence="8 9">
    <name type="scientific">Pyronema omphalodes (strain CBS 100304)</name>
    <name type="common">Pyronema confluens</name>
    <dbReference type="NCBI Taxonomy" id="1076935"/>
    <lineage>
        <taxon>Eukaryota</taxon>
        <taxon>Fungi</taxon>
        <taxon>Dikarya</taxon>
        <taxon>Ascomycota</taxon>
        <taxon>Pezizomycotina</taxon>
        <taxon>Pezizomycetes</taxon>
        <taxon>Pezizales</taxon>
        <taxon>Pyronemataceae</taxon>
        <taxon>Pyronema</taxon>
    </lineage>
</organism>
<evidence type="ECO:0000313" key="8">
    <source>
        <dbReference type="EMBL" id="CCX12131.1"/>
    </source>
</evidence>